<keyword evidence="4" id="KW-1185">Reference proteome</keyword>
<feature type="domain" description="MCM AAA-lid" evidence="2">
    <location>
        <begin position="17"/>
        <end position="110"/>
    </location>
</feature>
<sequence length="130" mass="14461">MEFTVCGSREKMVNAAFMKKYIHVAKIIKPVLTQESAAYIAEEYSRLRSQDSMSSDTARSSDPGGRSTKTSPVTARTLETLIRLATAHAKARMSKTVDLQDAEEAVELVQYAYFKKVRTYSCMGFPAFCG</sequence>
<dbReference type="Pfam" id="PF17855">
    <property type="entry name" value="MCM_lid"/>
    <property type="match status" value="1"/>
</dbReference>
<keyword evidence="3" id="KW-0378">Hydrolase</keyword>
<accession>A0ABQ9VWT9</accession>
<feature type="compositionally biased region" description="Polar residues" evidence="1">
    <location>
        <begin position="50"/>
        <end position="60"/>
    </location>
</feature>
<gene>
    <name evidence="3" type="primary">MCM3_1</name>
    <name evidence="3" type="ORF">P7K49_008115</name>
</gene>
<dbReference type="SUPFAM" id="SSF52540">
    <property type="entry name" value="P-loop containing nucleoside triphosphate hydrolases"/>
    <property type="match status" value="1"/>
</dbReference>
<dbReference type="EMBL" id="JASSZA010000004">
    <property type="protein sequence ID" value="KAK2113849.1"/>
    <property type="molecule type" value="Genomic_DNA"/>
</dbReference>
<evidence type="ECO:0000313" key="3">
    <source>
        <dbReference type="EMBL" id="KAK2113849.1"/>
    </source>
</evidence>
<keyword evidence="3" id="KW-0547">Nucleotide-binding</keyword>
<proteinExistence type="predicted"/>
<evidence type="ECO:0000313" key="4">
    <source>
        <dbReference type="Proteomes" id="UP001266305"/>
    </source>
</evidence>
<dbReference type="PANTHER" id="PTHR11630">
    <property type="entry name" value="DNA REPLICATION LICENSING FACTOR MCM FAMILY MEMBER"/>
    <property type="match status" value="1"/>
</dbReference>
<dbReference type="InterPro" id="IPR031327">
    <property type="entry name" value="MCM"/>
</dbReference>
<keyword evidence="3" id="KW-0067">ATP-binding</keyword>
<dbReference type="PANTHER" id="PTHR11630:SF106">
    <property type="entry name" value="DNA REPLICATION LICENSING FACTOR MCM3"/>
    <property type="match status" value="1"/>
</dbReference>
<name>A0ABQ9VWT9_SAGOE</name>
<reference evidence="3 4" key="1">
    <citation type="submission" date="2023-05" db="EMBL/GenBank/DDBJ databases">
        <title>B98-5 Cell Line De Novo Hybrid Assembly: An Optical Mapping Approach.</title>
        <authorList>
            <person name="Kananen K."/>
            <person name="Auerbach J.A."/>
            <person name="Kautto E."/>
            <person name="Blachly J.S."/>
        </authorList>
    </citation>
    <scope>NUCLEOTIDE SEQUENCE [LARGE SCALE GENOMIC DNA]</scope>
    <source>
        <strain evidence="3">B95-8</strain>
        <tissue evidence="3">Cell line</tissue>
    </source>
</reference>
<dbReference type="InterPro" id="IPR027417">
    <property type="entry name" value="P-loop_NTPase"/>
</dbReference>
<keyword evidence="3" id="KW-0347">Helicase</keyword>
<organism evidence="3 4">
    <name type="scientific">Saguinus oedipus</name>
    <name type="common">Cotton-top tamarin</name>
    <name type="synonym">Oedipomidas oedipus</name>
    <dbReference type="NCBI Taxonomy" id="9490"/>
    <lineage>
        <taxon>Eukaryota</taxon>
        <taxon>Metazoa</taxon>
        <taxon>Chordata</taxon>
        <taxon>Craniata</taxon>
        <taxon>Vertebrata</taxon>
        <taxon>Euteleostomi</taxon>
        <taxon>Mammalia</taxon>
        <taxon>Eutheria</taxon>
        <taxon>Euarchontoglires</taxon>
        <taxon>Primates</taxon>
        <taxon>Haplorrhini</taxon>
        <taxon>Platyrrhini</taxon>
        <taxon>Cebidae</taxon>
        <taxon>Callitrichinae</taxon>
        <taxon>Saguinus</taxon>
    </lineage>
</organism>
<evidence type="ECO:0000259" key="2">
    <source>
        <dbReference type="Pfam" id="PF17855"/>
    </source>
</evidence>
<comment type="caution">
    <text evidence="3">The sequence shown here is derived from an EMBL/GenBank/DDBJ whole genome shotgun (WGS) entry which is preliminary data.</text>
</comment>
<dbReference type="GO" id="GO:0004386">
    <property type="term" value="F:helicase activity"/>
    <property type="evidence" value="ECO:0007669"/>
    <property type="project" value="UniProtKB-KW"/>
</dbReference>
<feature type="region of interest" description="Disordered" evidence="1">
    <location>
        <begin position="46"/>
        <end position="74"/>
    </location>
</feature>
<protein>
    <submittedName>
        <fullName evidence="3">MCM DNA helicase complex subunit</fullName>
    </submittedName>
</protein>
<evidence type="ECO:0000256" key="1">
    <source>
        <dbReference type="SAM" id="MobiDB-lite"/>
    </source>
</evidence>
<dbReference type="Gene3D" id="3.40.50.300">
    <property type="entry name" value="P-loop containing nucleotide triphosphate hydrolases"/>
    <property type="match status" value="1"/>
</dbReference>
<dbReference type="Proteomes" id="UP001266305">
    <property type="component" value="Unassembled WGS sequence"/>
</dbReference>
<dbReference type="InterPro" id="IPR041562">
    <property type="entry name" value="MCM_lid"/>
</dbReference>